<organism evidence="13 14">
    <name type="scientific">Soonwooa buanensis</name>
    <dbReference type="NCBI Taxonomy" id="619805"/>
    <lineage>
        <taxon>Bacteria</taxon>
        <taxon>Pseudomonadati</taxon>
        <taxon>Bacteroidota</taxon>
        <taxon>Flavobacteriia</taxon>
        <taxon>Flavobacteriales</taxon>
        <taxon>Weeksellaceae</taxon>
        <taxon>Chryseobacterium group</taxon>
        <taxon>Soonwooa</taxon>
    </lineage>
</organism>
<dbReference type="EMBL" id="FUYZ01000003">
    <property type="protein sequence ID" value="SKB81817.1"/>
    <property type="molecule type" value="Genomic_DNA"/>
</dbReference>
<protein>
    <recommendedName>
        <fullName evidence="11">Probable nicotinate-nucleotide adenylyltransferase</fullName>
        <ecNumber evidence="11">2.7.7.18</ecNumber>
    </recommendedName>
    <alternativeName>
        <fullName evidence="11">Deamido-NAD(+) diphosphorylase</fullName>
    </alternativeName>
    <alternativeName>
        <fullName evidence="11">Deamido-NAD(+) pyrophosphorylase</fullName>
    </alternativeName>
    <alternativeName>
        <fullName evidence="11">Nicotinate mononucleotide adenylyltransferase</fullName>
        <shortName evidence="11">NaMN adenylyltransferase</shortName>
    </alternativeName>
</protein>
<keyword evidence="4 11" id="KW-0662">Pyridine nucleotide biosynthesis</keyword>
<dbReference type="Pfam" id="PF01467">
    <property type="entry name" value="CTP_transf_like"/>
    <property type="match status" value="1"/>
</dbReference>
<dbReference type="GO" id="GO:0004515">
    <property type="term" value="F:nicotinate-nucleotide adenylyltransferase activity"/>
    <property type="evidence" value="ECO:0007669"/>
    <property type="project" value="UniProtKB-UniRule"/>
</dbReference>
<dbReference type="InterPro" id="IPR005248">
    <property type="entry name" value="NadD/NMNAT"/>
</dbReference>
<comment type="catalytic activity">
    <reaction evidence="10 11">
        <text>nicotinate beta-D-ribonucleotide + ATP + H(+) = deamido-NAD(+) + diphosphate</text>
        <dbReference type="Rhea" id="RHEA:22860"/>
        <dbReference type="ChEBI" id="CHEBI:15378"/>
        <dbReference type="ChEBI" id="CHEBI:30616"/>
        <dbReference type="ChEBI" id="CHEBI:33019"/>
        <dbReference type="ChEBI" id="CHEBI:57502"/>
        <dbReference type="ChEBI" id="CHEBI:58437"/>
        <dbReference type="EC" id="2.7.7.18"/>
    </reaction>
</comment>
<dbReference type="EC" id="2.7.7.18" evidence="11"/>
<dbReference type="PANTHER" id="PTHR39321:SF3">
    <property type="entry name" value="PHOSPHOPANTETHEINE ADENYLYLTRANSFERASE"/>
    <property type="match status" value="1"/>
</dbReference>
<dbReference type="OrthoDB" id="5295945at2"/>
<evidence type="ECO:0000256" key="9">
    <source>
        <dbReference type="ARBA" id="ARBA00023027"/>
    </source>
</evidence>
<comment type="function">
    <text evidence="1 11">Catalyzes the reversible adenylation of nicotinate mononucleotide (NaMN) to nicotinic acid adenine dinucleotide (NaAD).</text>
</comment>
<dbReference type="GO" id="GO:0009435">
    <property type="term" value="P:NAD+ biosynthetic process"/>
    <property type="evidence" value="ECO:0007669"/>
    <property type="project" value="UniProtKB-UniRule"/>
</dbReference>
<accession>A0A1T5ECH9</accession>
<dbReference type="Proteomes" id="UP000191112">
    <property type="component" value="Unassembled WGS sequence"/>
</dbReference>
<evidence type="ECO:0000313" key="14">
    <source>
        <dbReference type="Proteomes" id="UP000191112"/>
    </source>
</evidence>
<evidence type="ECO:0000256" key="4">
    <source>
        <dbReference type="ARBA" id="ARBA00022642"/>
    </source>
</evidence>
<evidence type="ECO:0000256" key="6">
    <source>
        <dbReference type="ARBA" id="ARBA00022695"/>
    </source>
</evidence>
<evidence type="ECO:0000256" key="7">
    <source>
        <dbReference type="ARBA" id="ARBA00022741"/>
    </source>
</evidence>
<evidence type="ECO:0000256" key="10">
    <source>
        <dbReference type="ARBA" id="ARBA00048721"/>
    </source>
</evidence>
<dbReference type="SUPFAM" id="SSF52374">
    <property type="entry name" value="Nucleotidylyl transferase"/>
    <property type="match status" value="1"/>
</dbReference>
<evidence type="ECO:0000256" key="8">
    <source>
        <dbReference type="ARBA" id="ARBA00022840"/>
    </source>
</evidence>
<comment type="similarity">
    <text evidence="3 11">Belongs to the NadD family.</text>
</comment>
<keyword evidence="6 11" id="KW-0548">Nucleotidyltransferase</keyword>
<dbReference type="PANTHER" id="PTHR39321">
    <property type="entry name" value="NICOTINATE-NUCLEOTIDE ADENYLYLTRANSFERASE-RELATED"/>
    <property type="match status" value="1"/>
</dbReference>
<dbReference type="HAMAP" id="MF_00244">
    <property type="entry name" value="NaMN_adenylyltr"/>
    <property type="match status" value="1"/>
</dbReference>
<evidence type="ECO:0000256" key="11">
    <source>
        <dbReference type="HAMAP-Rule" id="MF_00244"/>
    </source>
</evidence>
<proteinExistence type="inferred from homology"/>
<keyword evidence="9 11" id="KW-0520">NAD</keyword>
<sequence length="195" mass="22645">MKKIGLFFGSFNPIHIGHLILANYILEKSDMEELWFVVSPQNPFKDKKSLLADHNRLDMVNLSIKHYPKMRASDVEFSLPKPSYTIDTLTYLHEKYPNTQFSLIMGEDNLAGLHKWKNADVLIKNHQIIVYPRLFEGEKKNNDYTSESENIILINAPIIELSATDIRNMIKEGKNVRPMLPPEVFEYLDGSNFYK</sequence>
<keyword evidence="14" id="KW-1185">Reference proteome</keyword>
<keyword evidence="5 11" id="KW-0808">Transferase</keyword>
<dbReference type="STRING" id="619805.SAMN05660477_01302"/>
<dbReference type="NCBIfam" id="TIGR00482">
    <property type="entry name" value="nicotinate (nicotinamide) nucleotide adenylyltransferase"/>
    <property type="match status" value="1"/>
</dbReference>
<name>A0A1T5ECH9_9FLAO</name>
<dbReference type="UniPathway" id="UPA00253">
    <property type="reaction ID" value="UER00332"/>
</dbReference>
<keyword evidence="7 11" id="KW-0547">Nucleotide-binding</keyword>
<evidence type="ECO:0000313" key="13">
    <source>
        <dbReference type="EMBL" id="SKB81817.1"/>
    </source>
</evidence>
<dbReference type="CDD" id="cd02165">
    <property type="entry name" value="NMNAT"/>
    <property type="match status" value="1"/>
</dbReference>
<dbReference type="Gene3D" id="3.40.50.620">
    <property type="entry name" value="HUPs"/>
    <property type="match status" value="1"/>
</dbReference>
<evidence type="ECO:0000256" key="2">
    <source>
        <dbReference type="ARBA" id="ARBA00005019"/>
    </source>
</evidence>
<dbReference type="InterPro" id="IPR014729">
    <property type="entry name" value="Rossmann-like_a/b/a_fold"/>
</dbReference>
<dbReference type="AlphaFoldDB" id="A0A1T5ECH9"/>
<dbReference type="RefSeq" id="WP_079666564.1">
    <property type="nucleotide sequence ID" value="NZ_FUYZ01000003.1"/>
</dbReference>
<gene>
    <name evidence="11" type="primary">nadD</name>
    <name evidence="13" type="ORF">SAMN05660477_01302</name>
</gene>
<evidence type="ECO:0000256" key="3">
    <source>
        <dbReference type="ARBA" id="ARBA00009014"/>
    </source>
</evidence>
<reference evidence="13 14" key="1">
    <citation type="submission" date="2017-02" db="EMBL/GenBank/DDBJ databases">
        <authorList>
            <person name="Peterson S.W."/>
        </authorList>
    </citation>
    <scope>NUCLEOTIDE SEQUENCE [LARGE SCALE GENOMIC DNA]</scope>
    <source>
        <strain evidence="13 14">DSM 22323</strain>
    </source>
</reference>
<dbReference type="GO" id="GO:0005524">
    <property type="term" value="F:ATP binding"/>
    <property type="evidence" value="ECO:0007669"/>
    <property type="project" value="UniProtKB-KW"/>
</dbReference>
<dbReference type="NCBIfam" id="TIGR00125">
    <property type="entry name" value="cyt_tran_rel"/>
    <property type="match status" value="1"/>
</dbReference>
<evidence type="ECO:0000259" key="12">
    <source>
        <dbReference type="Pfam" id="PF01467"/>
    </source>
</evidence>
<evidence type="ECO:0000256" key="1">
    <source>
        <dbReference type="ARBA" id="ARBA00002324"/>
    </source>
</evidence>
<comment type="pathway">
    <text evidence="2 11">Cofactor biosynthesis; NAD(+) biosynthesis; deamido-NAD(+) from nicotinate D-ribonucleotide: step 1/1.</text>
</comment>
<feature type="domain" description="Cytidyltransferase-like" evidence="12">
    <location>
        <begin position="6"/>
        <end position="168"/>
    </location>
</feature>
<dbReference type="InterPro" id="IPR004821">
    <property type="entry name" value="Cyt_trans-like"/>
</dbReference>
<evidence type="ECO:0000256" key="5">
    <source>
        <dbReference type="ARBA" id="ARBA00022679"/>
    </source>
</evidence>
<keyword evidence="8 11" id="KW-0067">ATP-binding</keyword>